<dbReference type="AlphaFoldDB" id="A0A507CVB9"/>
<feature type="compositionally biased region" description="Polar residues" evidence="1">
    <location>
        <begin position="611"/>
        <end position="638"/>
    </location>
</feature>
<organism evidence="3 4">
    <name type="scientific">Synchytrium endobioticum</name>
    <dbReference type="NCBI Taxonomy" id="286115"/>
    <lineage>
        <taxon>Eukaryota</taxon>
        <taxon>Fungi</taxon>
        <taxon>Fungi incertae sedis</taxon>
        <taxon>Chytridiomycota</taxon>
        <taxon>Chytridiomycota incertae sedis</taxon>
        <taxon>Chytridiomycetes</taxon>
        <taxon>Synchytriales</taxon>
        <taxon>Synchytriaceae</taxon>
        <taxon>Synchytrium</taxon>
    </lineage>
</organism>
<proteinExistence type="predicted"/>
<evidence type="ECO:0000313" key="4">
    <source>
        <dbReference type="Proteomes" id="UP000317494"/>
    </source>
</evidence>
<evidence type="ECO:0000313" key="3">
    <source>
        <dbReference type="EMBL" id="TPX42840.1"/>
    </source>
</evidence>
<keyword evidence="2" id="KW-0732">Signal</keyword>
<protein>
    <submittedName>
        <fullName evidence="3">Uncharacterized protein</fullName>
    </submittedName>
</protein>
<reference evidence="3 4" key="1">
    <citation type="journal article" date="2019" name="Sci. Rep.">
        <title>Comparative genomics of chytrid fungi reveal insights into the obligate biotrophic and pathogenic lifestyle of Synchytrium endobioticum.</title>
        <authorList>
            <person name="van de Vossenberg B.T.L.H."/>
            <person name="Warris S."/>
            <person name="Nguyen H.D.T."/>
            <person name="van Gent-Pelzer M.P.E."/>
            <person name="Joly D.L."/>
            <person name="van de Geest H.C."/>
            <person name="Bonants P.J.M."/>
            <person name="Smith D.S."/>
            <person name="Levesque C.A."/>
            <person name="van der Lee T.A.J."/>
        </authorList>
    </citation>
    <scope>NUCLEOTIDE SEQUENCE [LARGE SCALE GENOMIC DNA]</scope>
    <source>
        <strain evidence="3 4">MB42</strain>
    </source>
</reference>
<sequence>MSKHFIIVLLLFQPFYHGFAEDTDEMLREHTDAIHRASWVFYHSDRRKEIKAVEAVLKKVKKSPHADATVLLPLVTKEILKLVDASFPEVEVKPLAADMSQTELIFRWQAYYIAYDLLRGGGIPGTRLICRLQMEYWDELSKRVADAWFGPTFAFEHVQGQRVNWLSVNMLMVFEILRGARALESLTASNVSPVSSFTEAEVLLGGVFRRWWAEPLSDLSISVDRLYDMCSTSTSPEHLVYRMHYLKMLAQRSQFIDENGLMDQEVEQGLINQILKGIDMERTQMNRCMEEIRVIMRKVSERLLNMPSNVEDHAQLVTSEIVKLKANIAVNDYQEEQAIVEIRAILDAPHLNFIRENTGLLCELTAQYDHFTPVEYMVRAADYHLLVLWRCMQALSPLLWFKNRYFMELPPEDLGFTSIQVNGAVTEIATMAHYLVDIFDAYKGAAGVQDSQSHTSQLSDVEREECLGLIVQGRNHLASTWQSIIDQDADKYIEAVDSALANSQNFHLPEDVNALAACRLIQHVGGIPLKVHSLTLAYPVPENLPPDYLELAAKIHQLVVHRLYSNVYGEANGGGEEMNSKLSRDLDARSYLLAAYNNAAENANKKVAQVQGTQSDIGTSSRVTQSESGFGQRTSARIHSNHRKRDRTSSLPRGSPAAASGKSRLWQ</sequence>
<comment type="caution">
    <text evidence="3">The sequence shown here is derived from an EMBL/GenBank/DDBJ whole genome shotgun (WGS) entry which is preliminary data.</text>
</comment>
<feature type="region of interest" description="Disordered" evidence="1">
    <location>
        <begin position="611"/>
        <end position="667"/>
    </location>
</feature>
<accession>A0A507CVB9</accession>
<dbReference type="VEuPathDB" id="FungiDB:SeMB42_g04969"/>
<dbReference type="Proteomes" id="UP000317494">
    <property type="component" value="Unassembled WGS sequence"/>
</dbReference>
<evidence type="ECO:0000256" key="1">
    <source>
        <dbReference type="SAM" id="MobiDB-lite"/>
    </source>
</evidence>
<dbReference type="EMBL" id="QEAN01000219">
    <property type="protein sequence ID" value="TPX42840.1"/>
    <property type="molecule type" value="Genomic_DNA"/>
</dbReference>
<evidence type="ECO:0000256" key="2">
    <source>
        <dbReference type="SAM" id="SignalP"/>
    </source>
</evidence>
<feature type="signal peptide" evidence="2">
    <location>
        <begin position="1"/>
        <end position="20"/>
    </location>
</feature>
<name>A0A507CVB9_9FUNG</name>
<keyword evidence="4" id="KW-1185">Reference proteome</keyword>
<feature type="chain" id="PRO_5021437628" evidence="2">
    <location>
        <begin position="21"/>
        <end position="667"/>
    </location>
</feature>
<gene>
    <name evidence="3" type="ORF">SeMB42_g04969</name>
</gene>